<evidence type="ECO:0000313" key="4">
    <source>
        <dbReference type="Proteomes" id="UP000053528"/>
    </source>
</evidence>
<organism evidence="3 4">
    <name type="scientific">Pseudoglutamicibacter albus DNF00011</name>
    <dbReference type="NCBI Taxonomy" id="1401063"/>
    <lineage>
        <taxon>Bacteria</taxon>
        <taxon>Bacillati</taxon>
        <taxon>Actinomycetota</taxon>
        <taxon>Actinomycetes</taxon>
        <taxon>Micrococcales</taxon>
        <taxon>Micrococcaceae</taxon>
        <taxon>Pseudoglutamicibacter</taxon>
    </lineage>
</organism>
<keyword evidence="2" id="KW-0472">Membrane</keyword>
<sequence length="259" mass="27985">MSETPDVNRGSNPEGPAGGTPDEPRYGVRREDLPPGSYPPPVNPQQPMPEQSASEPRQGNYNAMNGWDSNPQPGWGQPASGYDQNGWPVNNSWQQQQQPMRRPGLMIAGCVLAWVLSALGLLSSFGLLMVSNLSPQQLERVLVEEMPAELIDEFHRSVDSMGGFDALSGLMRGLGIGLLVFCALLSVAAIFIITGSNAWRIVGVILAAAAGVLALFGFTENPLVAILWLAATVIMVVGWTTPATNAWLRQQVQLKRARR</sequence>
<gene>
    <name evidence="3" type="ORF">HMPREF2128_10245</name>
</gene>
<dbReference type="EMBL" id="JRNH01000032">
    <property type="protein sequence ID" value="KGF19448.1"/>
    <property type="molecule type" value="Genomic_DNA"/>
</dbReference>
<feature type="region of interest" description="Disordered" evidence="1">
    <location>
        <begin position="1"/>
        <end position="96"/>
    </location>
</feature>
<dbReference type="AlphaFoldDB" id="A0A095YB48"/>
<feature type="transmembrane region" description="Helical" evidence="2">
    <location>
        <begin position="174"/>
        <end position="194"/>
    </location>
</feature>
<feature type="compositionally biased region" description="Pro residues" evidence="1">
    <location>
        <begin position="36"/>
        <end position="47"/>
    </location>
</feature>
<dbReference type="Proteomes" id="UP000053528">
    <property type="component" value="Unassembled WGS sequence"/>
</dbReference>
<feature type="compositionally biased region" description="Polar residues" evidence="1">
    <location>
        <begin position="52"/>
        <end position="72"/>
    </location>
</feature>
<evidence type="ECO:0000256" key="1">
    <source>
        <dbReference type="SAM" id="MobiDB-lite"/>
    </source>
</evidence>
<feature type="transmembrane region" description="Helical" evidence="2">
    <location>
        <begin position="201"/>
        <end position="219"/>
    </location>
</feature>
<keyword evidence="2" id="KW-1133">Transmembrane helix</keyword>
<comment type="caution">
    <text evidence="3">The sequence shown here is derived from an EMBL/GenBank/DDBJ whole genome shotgun (WGS) entry which is preliminary data.</text>
</comment>
<protein>
    <submittedName>
        <fullName evidence="3">Uncharacterized protein</fullName>
    </submittedName>
</protein>
<feature type="transmembrane region" description="Helical" evidence="2">
    <location>
        <begin position="225"/>
        <end position="248"/>
    </location>
</feature>
<feature type="transmembrane region" description="Helical" evidence="2">
    <location>
        <begin position="105"/>
        <end position="130"/>
    </location>
</feature>
<proteinExistence type="predicted"/>
<evidence type="ECO:0000256" key="2">
    <source>
        <dbReference type="SAM" id="Phobius"/>
    </source>
</evidence>
<keyword evidence="2" id="KW-0812">Transmembrane</keyword>
<evidence type="ECO:0000313" key="3">
    <source>
        <dbReference type="EMBL" id="KGF19448.1"/>
    </source>
</evidence>
<reference evidence="3 4" key="1">
    <citation type="submission" date="2014-07" db="EMBL/GenBank/DDBJ databases">
        <authorList>
            <person name="McCorrison J."/>
            <person name="Sanka R."/>
            <person name="Torralba M."/>
            <person name="Gillis M."/>
            <person name="Haft D.H."/>
            <person name="Methe B."/>
            <person name="Sutton G."/>
            <person name="Nelson K.E."/>
        </authorList>
    </citation>
    <scope>NUCLEOTIDE SEQUENCE [LARGE SCALE GENOMIC DNA]</scope>
    <source>
        <strain evidence="3 4">DNF00011</strain>
    </source>
</reference>
<feature type="compositionally biased region" description="Polar residues" evidence="1">
    <location>
        <begin position="87"/>
        <end position="96"/>
    </location>
</feature>
<feature type="compositionally biased region" description="Polar residues" evidence="1">
    <location>
        <begin position="1"/>
        <end position="11"/>
    </location>
</feature>
<dbReference type="RefSeq" id="WP_035757867.1">
    <property type="nucleotide sequence ID" value="NZ_JRNH01000032.1"/>
</dbReference>
<accession>A0A095YB48</accession>
<feature type="compositionally biased region" description="Basic and acidic residues" evidence="1">
    <location>
        <begin position="22"/>
        <end position="33"/>
    </location>
</feature>
<name>A0A095YB48_9MICC</name>